<dbReference type="AlphaFoldDB" id="A0A8S4A4E6"/>
<proteinExistence type="predicted"/>
<accession>A0A8S4A4E6</accession>
<reference evidence="2" key="1">
    <citation type="submission" date="2021-04" db="EMBL/GenBank/DDBJ databases">
        <authorList>
            <consortium name="Molecular Ecology Group"/>
        </authorList>
    </citation>
    <scope>NUCLEOTIDE SEQUENCE</scope>
</reference>
<organism evidence="2 3">
    <name type="scientific">Candidula unifasciata</name>
    <dbReference type="NCBI Taxonomy" id="100452"/>
    <lineage>
        <taxon>Eukaryota</taxon>
        <taxon>Metazoa</taxon>
        <taxon>Spiralia</taxon>
        <taxon>Lophotrochozoa</taxon>
        <taxon>Mollusca</taxon>
        <taxon>Gastropoda</taxon>
        <taxon>Heterobranchia</taxon>
        <taxon>Euthyneura</taxon>
        <taxon>Panpulmonata</taxon>
        <taxon>Eupulmonata</taxon>
        <taxon>Stylommatophora</taxon>
        <taxon>Helicina</taxon>
        <taxon>Helicoidea</taxon>
        <taxon>Geomitridae</taxon>
        <taxon>Candidula</taxon>
    </lineage>
</organism>
<evidence type="ECO:0000256" key="1">
    <source>
        <dbReference type="SAM" id="MobiDB-lite"/>
    </source>
</evidence>
<feature type="compositionally biased region" description="Basic and acidic residues" evidence="1">
    <location>
        <begin position="62"/>
        <end position="77"/>
    </location>
</feature>
<dbReference type="EMBL" id="CAJHNH020006101">
    <property type="protein sequence ID" value="CAG5133311.1"/>
    <property type="molecule type" value="Genomic_DNA"/>
</dbReference>
<gene>
    <name evidence="2" type="ORF">CUNI_LOCUS18869</name>
</gene>
<feature type="region of interest" description="Disordered" evidence="1">
    <location>
        <begin position="59"/>
        <end position="91"/>
    </location>
</feature>
<protein>
    <submittedName>
        <fullName evidence="2">Uncharacterized protein</fullName>
    </submittedName>
</protein>
<name>A0A8S4A4E6_9EUPU</name>
<evidence type="ECO:0000313" key="2">
    <source>
        <dbReference type="EMBL" id="CAG5133311.1"/>
    </source>
</evidence>
<evidence type="ECO:0000313" key="3">
    <source>
        <dbReference type="Proteomes" id="UP000678393"/>
    </source>
</evidence>
<dbReference type="Proteomes" id="UP000678393">
    <property type="component" value="Unassembled WGS sequence"/>
</dbReference>
<comment type="caution">
    <text evidence="2">The sequence shown here is derived from an EMBL/GenBank/DDBJ whole genome shotgun (WGS) entry which is preliminary data.</text>
</comment>
<keyword evidence="3" id="KW-1185">Reference proteome</keyword>
<sequence>MRLSMNNLLPKTFIWLNSIHRHIFLVCVCIKPTNTLLSFFIYVKLYIYSHINKKKDRKRWRERTSEKELRSKDRQIETENNVRQTKREKHCVSVNPQREIRGFMMILNQHMYSFNNTS</sequence>